<proteinExistence type="predicted"/>
<sequence length="55" mass="6627">MSLQGRISELANKHRKLDQKIEEEEKRPAADTLRLKDLKRRKLKIKEELRWLEAS</sequence>
<feature type="compositionally biased region" description="Basic and acidic residues" evidence="1">
    <location>
        <begin position="18"/>
        <end position="28"/>
    </location>
</feature>
<reference evidence="2 3" key="1">
    <citation type="journal article" date="2014" name="Antonie Van Leeuwenhoek">
        <title>Hyphomonas beringensis sp. nov. and Hyphomonas chukchiensis sp. nov., isolated from surface seawater of the Bering Sea and Chukchi Sea.</title>
        <authorList>
            <person name="Li C."/>
            <person name="Lai Q."/>
            <person name="Li G."/>
            <person name="Dong C."/>
            <person name="Wang J."/>
            <person name="Liao Y."/>
            <person name="Shao Z."/>
        </authorList>
    </citation>
    <scope>NUCLEOTIDE SEQUENCE [LARGE SCALE GENOMIC DNA]</scope>
    <source>
        <strain evidence="2 3">VP2</strain>
    </source>
</reference>
<gene>
    <name evidence="2" type="ORF">HJA_08884</name>
</gene>
<feature type="region of interest" description="Disordered" evidence="1">
    <location>
        <begin position="1"/>
        <end position="28"/>
    </location>
</feature>
<dbReference type="InterPro" id="IPR007420">
    <property type="entry name" value="DUF465"/>
</dbReference>
<dbReference type="Proteomes" id="UP000024816">
    <property type="component" value="Unassembled WGS sequence"/>
</dbReference>
<dbReference type="STRING" id="1280952.HJA_08884"/>
<dbReference type="EMBL" id="ARYJ01000005">
    <property type="protein sequence ID" value="KCZ88470.1"/>
    <property type="molecule type" value="Genomic_DNA"/>
</dbReference>
<dbReference type="OrthoDB" id="7173992at2"/>
<dbReference type="PATRIC" id="fig|1280952.3.peg.1769"/>
<name>A0A059FCX3_9PROT</name>
<dbReference type="eggNOG" id="COG5570">
    <property type="taxonomic scope" value="Bacteria"/>
</dbReference>
<comment type="caution">
    <text evidence="2">The sequence shown here is derived from an EMBL/GenBank/DDBJ whole genome shotgun (WGS) entry which is preliminary data.</text>
</comment>
<dbReference type="RefSeq" id="WP_035581175.1">
    <property type="nucleotide sequence ID" value="NZ_ARYJ01000005.1"/>
</dbReference>
<evidence type="ECO:0000313" key="3">
    <source>
        <dbReference type="Proteomes" id="UP000024816"/>
    </source>
</evidence>
<protein>
    <recommendedName>
        <fullName evidence="4">DUF465 domain-containing protein</fullName>
    </recommendedName>
</protein>
<evidence type="ECO:0000313" key="2">
    <source>
        <dbReference type="EMBL" id="KCZ88470.1"/>
    </source>
</evidence>
<dbReference type="InterPro" id="IPR038444">
    <property type="entry name" value="DUF465_sf"/>
</dbReference>
<dbReference type="Gene3D" id="6.10.280.50">
    <property type="match status" value="1"/>
</dbReference>
<dbReference type="Pfam" id="PF04325">
    <property type="entry name" value="DUF465"/>
    <property type="match status" value="1"/>
</dbReference>
<evidence type="ECO:0008006" key="4">
    <source>
        <dbReference type="Google" id="ProtNLM"/>
    </source>
</evidence>
<evidence type="ECO:0000256" key="1">
    <source>
        <dbReference type="SAM" id="MobiDB-lite"/>
    </source>
</evidence>
<dbReference type="AlphaFoldDB" id="A0A059FCX3"/>
<organism evidence="2 3">
    <name type="scientific">Hyphomonas jannaschiana VP2</name>
    <dbReference type="NCBI Taxonomy" id="1280952"/>
    <lineage>
        <taxon>Bacteria</taxon>
        <taxon>Pseudomonadati</taxon>
        <taxon>Pseudomonadota</taxon>
        <taxon>Alphaproteobacteria</taxon>
        <taxon>Hyphomonadales</taxon>
        <taxon>Hyphomonadaceae</taxon>
        <taxon>Hyphomonas</taxon>
    </lineage>
</organism>
<keyword evidence="3" id="KW-1185">Reference proteome</keyword>
<accession>A0A059FCX3</accession>